<dbReference type="EMBL" id="BAABLD010000008">
    <property type="protein sequence ID" value="GAA5167874.1"/>
    <property type="molecule type" value="Genomic_DNA"/>
</dbReference>
<comment type="caution">
    <text evidence="1">The sequence shown here is derived from an EMBL/GenBank/DDBJ whole genome shotgun (WGS) entry which is preliminary data.</text>
</comment>
<evidence type="ECO:0000313" key="2">
    <source>
        <dbReference type="Proteomes" id="UP001500547"/>
    </source>
</evidence>
<keyword evidence="2" id="KW-1185">Reference proteome</keyword>
<name>A0ABP9QV13_9RHOO</name>
<proteinExistence type="predicted"/>
<dbReference type="Proteomes" id="UP001500547">
    <property type="component" value="Unassembled WGS sequence"/>
</dbReference>
<accession>A0ABP9QV13</accession>
<dbReference type="RefSeq" id="WP_345533609.1">
    <property type="nucleotide sequence ID" value="NZ_BAABLD010000008.1"/>
</dbReference>
<evidence type="ECO:0000313" key="1">
    <source>
        <dbReference type="EMBL" id="GAA5167874.1"/>
    </source>
</evidence>
<reference evidence="2" key="1">
    <citation type="journal article" date="2019" name="Int. J. Syst. Evol. Microbiol.">
        <title>The Global Catalogue of Microorganisms (GCM) 10K type strain sequencing project: providing services to taxonomists for standard genome sequencing and annotation.</title>
        <authorList>
            <consortium name="The Broad Institute Genomics Platform"/>
            <consortium name="The Broad Institute Genome Sequencing Center for Infectious Disease"/>
            <person name="Wu L."/>
            <person name="Ma J."/>
        </authorList>
    </citation>
    <scope>NUCLEOTIDE SEQUENCE [LARGE SCALE GENOMIC DNA]</scope>
    <source>
        <strain evidence="2">JCM 18715</strain>
    </source>
</reference>
<gene>
    <name evidence="1" type="ORF">GCM10025770_27160</name>
</gene>
<protein>
    <submittedName>
        <fullName evidence="1">Uncharacterized protein</fullName>
    </submittedName>
</protein>
<organism evidence="1 2">
    <name type="scientific">Viridibacterium curvum</name>
    <dbReference type="NCBI Taxonomy" id="1101404"/>
    <lineage>
        <taxon>Bacteria</taxon>
        <taxon>Pseudomonadati</taxon>
        <taxon>Pseudomonadota</taxon>
        <taxon>Betaproteobacteria</taxon>
        <taxon>Rhodocyclales</taxon>
        <taxon>Rhodocyclaceae</taxon>
        <taxon>Viridibacterium</taxon>
    </lineage>
</organism>
<sequence>MTDIDGNEVNVGDTVTVLAIRDNIQKSLAADEKPHVMAMLGNSYEIDEFVNDGTQVSLTICIQEPQGCMFCGLYLFPHEFRLVSKSP</sequence>